<accession>A0ACB9R1L1</accession>
<organism evidence="1 2">
    <name type="scientific">Melastoma candidum</name>
    <dbReference type="NCBI Taxonomy" id="119954"/>
    <lineage>
        <taxon>Eukaryota</taxon>
        <taxon>Viridiplantae</taxon>
        <taxon>Streptophyta</taxon>
        <taxon>Embryophyta</taxon>
        <taxon>Tracheophyta</taxon>
        <taxon>Spermatophyta</taxon>
        <taxon>Magnoliopsida</taxon>
        <taxon>eudicotyledons</taxon>
        <taxon>Gunneridae</taxon>
        <taxon>Pentapetalae</taxon>
        <taxon>rosids</taxon>
        <taxon>malvids</taxon>
        <taxon>Myrtales</taxon>
        <taxon>Melastomataceae</taxon>
        <taxon>Melastomatoideae</taxon>
        <taxon>Melastomateae</taxon>
        <taxon>Melastoma</taxon>
    </lineage>
</organism>
<reference evidence="2" key="1">
    <citation type="journal article" date="2023" name="Front. Plant Sci.">
        <title>Chromosomal-level genome assembly of Melastoma candidum provides insights into trichome evolution.</title>
        <authorList>
            <person name="Zhong Y."/>
            <person name="Wu W."/>
            <person name="Sun C."/>
            <person name="Zou P."/>
            <person name="Liu Y."/>
            <person name="Dai S."/>
            <person name="Zhou R."/>
        </authorList>
    </citation>
    <scope>NUCLEOTIDE SEQUENCE [LARGE SCALE GENOMIC DNA]</scope>
</reference>
<dbReference type="EMBL" id="CM042883">
    <property type="protein sequence ID" value="KAI4372795.1"/>
    <property type="molecule type" value="Genomic_DNA"/>
</dbReference>
<proteinExistence type="predicted"/>
<sequence>MARTMICESNAPQNLWAEAVNTACYISNRVLFTPILEKTPYQLYRGRKPNISYFHAFGSPCFILRPSKDNLGKFEAEIDEGIFLGYSLSSKAYRVLSKRTSTIEESINVKINDSPFIDTTGNVISLEPTEGSLEHSPSTKEVGEPSVHESKDDSEQTNNNSEESSQNNQNDFRAPVLYKKRHPID</sequence>
<gene>
    <name evidence="1" type="ORF">MLD38_010984</name>
</gene>
<evidence type="ECO:0000313" key="2">
    <source>
        <dbReference type="Proteomes" id="UP001057402"/>
    </source>
</evidence>
<keyword evidence="2" id="KW-1185">Reference proteome</keyword>
<evidence type="ECO:0000313" key="1">
    <source>
        <dbReference type="EMBL" id="KAI4372795.1"/>
    </source>
</evidence>
<comment type="caution">
    <text evidence="1">The sequence shown here is derived from an EMBL/GenBank/DDBJ whole genome shotgun (WGS) entry which is preliminary data.</text>
</comment>
<name>A0ACB9R1L1_9MYRT</name>
<dbReference type="Proteomes" id="UP001057402">
    <property type="component" value="Chromosome 4"/>
</dbReference>
<protein>
    <submittedName>
        <fullName evidence="1">Uncharacterized protein</fullName>
    </submittedName>
</protein>